<comment type="caution">
    <text evidence="1">The sequence shown here is derived from an EMBL/GenBank/DDBJ whole genome shotgun (WGS) entry which is preliminary data.</text>
</comment>
<sequence>MIFLTALSHMKHQGKCSDALSQKIMRKNTTRDMAALLLALLVILLASGCNTSGTKKQQEASKDTTATAKKDLLRLYDKQIRAYYLNLTEISDGGILSMSHKAQVEYTDIAVELIDEAIRRKGYKPVDNETARKAIMKYFGVDVTQSNDIQVTRDFRTYIFKNGNTVERAKQEKAMDGRRFVKQDYFWNRLIYVPNYNYIATSPTIDMAVNIKGLPDETIDESDRKTIRHGKLYFNFNDSIFFNENNFIFHDSKAAFSWLKKNDEEFLINLLRDYGYDKNEEINKLVMADMLKEYTPVGEPWMLDNTVACKKKTKHPKVEIREGLLKSILKQPATEGNKEWEILFNDYIDYLLNEEEQKLPMWMTEFTKKERYKVAAYLCYYLYKISKKNGYADTSLLGHALYYNNAFYKYIVDQHYFNLPGFEALCYKVYDDYDTEVKIRTHQDE</sequence>
<dbReference type="HOGENOM" id="CLU_615173_0_0_10"/>
<evidence type="ECO:0000313" key="1">
    <source>
        <dbReference type="EMBL" id="EFB32432.1"/>
    </source>
</evidence>
<evidence type="ECO:0000313" key="2">
    <source>
        <dbReference type="Proteomes" id="UP000004079"/>
    </source>
</evidence>
<accession>D1QQM6</accession>
<dbReference type="STRING" id="649760.HMPREF0971_01277"/>
<dbReference type="EMBL" id="ACUZ02000023">
    <property type="protein sequence ID" value="EFB32432.1"/>
    <property type="molecule type" value="Genomic_DNA"/>
</dbReference>
<protein>
    <submittedName>
        <fullName evidence="1">Uncharacterized protein</fullName>
    </submittedName>
</protein>
<dbReference type="AlphaFoldDB" id="D1QQM6"/>
<reference evidence="1 2" key="1">
    <citation type="submission" date="2009-11" db="EMBL/GenBank/DDBJ databases">
        <authorList>
            <person name="Weinstock G."/>
            <person name="Sodergren E."/>
            <person name="Clifton S."/>
            <person name="Fulton L."/>
            <person name="Fulton B."/>
            <person name="Courtney L."/>
            <person name="Fronick C."/>
            <person name="Harrison M."/>
            <person name="Strong C."/>
            <person name="Farmer C."/>
            <person name="Delahaunty K."/>
            <person name="Markovic C."/>
            <person name="Hall O."/>
            <person name="Minx P."/>
            <person name="Tomlinson C."/>
            <person name="Mitreva M."/>
            <person name="Nelson J."/>
            <person name="Hou S."/>
            <person name="Wollam A."/>
            <person name="Pepin K.H."/>
            <person name="Johnson M."/>
            <person name="Bhonagiri V."/>
            <person name="Nash W.E."/>
            <person name="Warren W."/>
            <person name="Chinwalla A."/>
            <person name="Mardis E.R."/>
            <person name="Wilson R.K."/>
        </authorList>
    </citation>
    <scope>NUCLEOTIDE SEQUENCE [LARGE SCALE GENOMIC DNA]</scope>
    <source>
        <strain evidence="1 2">F0302</strain>
    </source>
</reference>
<proteinExistence type="predicted"/>
<dbReference type="Proteomes" id="UP000004079">
    <property type="component" value="Unassembled WGS sequence"/>
</dbReference>
<name>D1QQM6_9BACT</name>
<organism evidence="1 2">
    <name type="scientific">Segatella oris F0302</name>
    <dbReference type="NCBI Taxonomy" id="649760"/>
    <lineage>
        <taxon>Bacteria</taxon>
        <taxon>Pseudomonadati</taxon>
        <taxon>Bacteroidota</taxon>
        <taxon>Bacteroidia</taxon>
        <taxon>Bacteroidales</taxon>
        <taxon>Prevotellaceae</taxon>
        <taxon>Segatella</taxon>
    </lineage>
</organism>
<gene>
    <name evidence="1" type="ORF">HMPREF0971_01277</name>
</gene>